<dbReference type="HOGENOM" id="CLU_1835028_0_0_1"/>
<protein>
    <submittedName>
        <fullName evidence="2">Uncharacterized protein</fullName>
    </submittedName>
</protein>
<dbReference type="AlphaFoldDB" id="H1V3V9"/>
<name>H1V3V9_COLHI</name>
<accession>H1V3V9</accession>
<evidence type="ECO:0000313" key="3">
    <source>
        <dbReference type="Proteomes" id="UP000007174"/>
    </source>
</evidence>
<dbReference type="Proteomes" id="UP000007174">
    <property type="component" value="Unassembled WGS sequence"/>
</dbReference>
<proteinExistence type="predicted"/>
<feature type="region of interest" description="Disordered" evidence="1">
    <location>
        <begin position="1"/>
        <end position="22"/>
    </location>
</feature>
<gene>
    <name evidence="2" type="ORF">CH063_06816</name>
</gene>
<sequence length="140" mass="15478">MLSNGTRRFSPSSPSCRRRLSTPITDTTRVRCSRTATSSSVLPAAQCLESELARRSCAATIRSGRRHSRRSRSTREKKEATRVGSKTGSRSGCTPGVLLQGQHELGIPSVQELNEGVYLWCPLLFSFSERPLTKLFIQGH</sequence>
<feature type="compositionally biased region" description="Basic residues" evidence="1">
    <location>
        <begin position="63"/>
        <end position="72"/>
    </location>
</feature>
<reference evidence="3" key="1">
    <citation type="journal article" date="2012" name="Nat. Genet.">
        <title>Lifestyle transitions in plant pathogenic Colletotrichum fungi deciphered by genome and transcriptome analyses.</title>
        <authorList>
            <person name="O'Connell R.J."/>
            <person name="Thon M.R."/>
            <person name="Hacquard S."/>
            <person name="Amyotte S.G."/>
            <person name="Kleemann J."/>
            <person name="Torres M.F."/>
            <person name="Damm U."/>
            <person name="Buiate E.A."/>
            <person name="Epstein L."/>
            <person name="Alkan N."/>
            <person name="Altmueller J."/>
            <person name="Alvarado-Balderrama L."/>
            <person name="Bauser C.A."/>
            <person name="Becker C."/>
            <person name="Birren B.W."/>
            <person name="Chen Z."/>
            <person name="Choi J."/>
            <person name="Crouch J.A."/>
            <person name="Duvick J.P."/>
            <person name="Farman M.A."/>
            <person name="Gan P."/>
            <person name="Heiman D."/>
            <person name="Henrissat B."/>
            <person name="Howard R.J."/>
            <person name="Kabbage M."/>
            <person name="Koch C."/>
            <person name="Kracher B."/>
            <person name="Kubo Y."/>
            <person name="Law A.D."/>
            <person name="Lebrun M.-H."/>
            <person name="Lee Y.-H."/>
            <person name="Miyara I."/>
            <person name="Moore N."/>
            <person name="Neumann U."/>
            <person name="Nordstroem K."/>
            <person name="Panaccione D.G."/>
            <person name="Panstruga R."/>
            <person name="Place M."/>
            <person name="Proctor R.H."/>
            <person name="Prusky D."/>
            <person name="Rech G."/>
            <person name="Reinhardt R."/>
            <person name="Rollins J.A."/>
            <person name="Rounsley S."/>
            <person name="Schardl C.L."/>
            <person name="Schwartz D.C."/>
            <person name="Shenoy N."/>
            <person name="Shirasu K."/>
            <person name="Sikhakolli U.R."/>
            <person name="Stueber K."/>
            <person name="Sukno S.A."/>
            <person name="Sweigard J.A."/>
            <person name="Takano Y."/>
            <person name="Takahara H."/>
            <person name="Trail F."/>
            <person name="van der Does H.C."/>
            <person name="Voll L.M."/>
            <person name="Will I."/>
            <person name="Young S."/>
            <person name="Zeng Q."/>
            <person name="Zhang J."/>
            <person name="Zhou S."/>
            <person name="Dickman M.B."/>
            <person name="Schulze-Lefert P."/>
            <person name="Ver Loren van Themaat E."/>
            <person name="Ma L.-J."/>
            <person name="Vaillancourt L.J."/>
        </authorList>
    </citation>
    <scope>NUCLEOTIDE SEQUENCE [LARGE SCALE GENOMIC DNA]</scope>
    <source>
        <strain evidence="3">IMI 349063</strain>
    </source>
</reference>
<feature type="region of interest" description="Disordered" evidence="1">
    <location>
        <begin position="59"/>
        <end position="94"/>
    </location>
</feature>
<evidence type="ECO:0000313" key="2">
    <source>
        <dbReference type="EMBL" id="CCF34911.1"/>
    </source>
</evidence>
<dbReference type="EMBL" id="CACQ02001324">
    <property type="protein sequence ID" value="CCF34911.1"/>
    <property type="molecule type" value="Genomic_DNA"/>
</dbReference>
<organism evidence="2 3">
    <name type="scientific">Colletotrichum higginsianum (strain IMI 349063)</name>
    <name type="common">Crucifer anthracnose fungus</name>
    <dbReference type="NCBI Taxonomy" id="759273"/>
    <lineage>
        <taxon>Eukaryota</taxon>
        <taxon>Fungi</taxon>
        <taxon>Dikarya</taxon>
        <taxon>Ascomycota</taxon>
        <taxon>Pezizomycotina</taxon>
        <taxon>Sordariomycetes</taxon>
        <taxon>Hypocreomycetidae</taxon>
        <taxon>Glomerellales</taxon>
        <taxon>Glomerellaceae</taxon>
        <taxon>Colletotrichum</taxon>
        <taxon>Colletotrichum destructivum species complex</taxon>
    </lineage>
</organism>
<evidence type="ECO:0000256" key="1">
    <source>
        <dbReference type="SAM" id="MobiDB-lite"/>
    </source>
</evidence>